<keyword evidence="12" id="KW-0808">Transferase</keyword>
<keyword evidence="9" id="KW-0325">Glycoprotein</keyword>
<evidence type="ECO:0000256" key="6">
    <source>
        <dbReference type="ARBA" id="ARBA00022737"/>
    </source>
</evidence>
<dbReference type="SMART" id="SM00220">
    <property type="entry name" value="S_TKc"/>
    <property type="match status" value="1"/>
</dbReference>
<dbReference type="Pfam" id="PF00069">
    <property type="entry name" value="Pkinase"/>
    <property type="match status" value="1"/>
</dbReference>
<protein>
    <submittedName>
        <fullName evidence="12">Pollen receptor-like kinase</fullName>
    </submittedName>
</protein>
<dbReference type="AlphaFoldDB" id="A0AAW2RKN2"/>
<evidence type="ECO:0000256" key="5">
    <source>
        <dbReference type="ARBA" id="ARBA00022692"/>
    </source>
</evidence>
<dbReference type="SUPFAM" id="SSF52058">
    <property type="entry name" value="L domain-like"/>
    <property type="match status" value="1"/>
</dbReference>
<dbReference type="PANTHER" id="PTHR48007">
    <property type="entry name" value="LEUCINE-RICH REPEAT RECEPTOR-LIKE PROTEIN KINASE PXC1"/>
    <property type="match status" value="1"/>
</dbReference>
<dbReference type="GO" id="GO:0004672">
    <property type="term" value="F:protein kinase activity"/>
    <property type="evidence" value="ECO:0007669"/>
    <property type="project" value="InterPro"/>
</dbReference>
<keyword evidence="5 10" id="KW-0812">Transmembrane</keyword>
<dbReference type="PANTHER" id="PTHR48007:SF38">
    <property type="entry name" value="LEUCINE-RICH REPEAT PROTEIN KINASE FAMILY PROTEIN"/>
    <property type="match status" value="1"/>
</dbReference>
<dbReference type="Pfam" id="PF08263">
    <property type="entry name" value="LRRNT_2"/>
    <property type="match status" value="1"/>
</dbReference>
<feature type="transmembrane region" description="Helical" evidence="10">
    <location>
        <begin position="6"/>
        <end position="27"/>
    </location>
</feature>
<evidence type="ECO:0000259" key="11">
    <source>
        <dbReference type="PROSITE" id="PS50011"/>
    </source>
</evidence>
<name>A0AAW2RKN2_9LAMI</name>
<dbReference type="GO" id="GO:0016020">
    <property type="term" value="C:membrane"/>
    <property type="evidence" value="ECO:0007669"/>
    <property type="project" value="UniProtKB-SubCell"/>
</dbReference>
<evidence type="ECO:0000256" key="1">
    <source>
        <dbReference type="ARBA" id="ARBA00004167"/>
    </source>
</evidence>
<dbReference type="InterPro" id="IPR000719">
    <property type="entry name" value="Prot_kinase_dom"/>
</dbReference>
<comment type="subcellular location">
    <subcellularLocation>
        <location evidence="1">Membrane</location>
        <topology evidence="1">Single-pass membrane protein</topology>
    </subcellularLocation>
</comment>
<reference evidence="12" key="2">
    <citation type="journal article" date="2024" name="Plant">
        <title>Genomic evolution and insights into agronomic trait innovations of Sesamum species.</title>
        <authorList>
            <person name="Miao H."/>
            <person name="Wang L."/>
            <person name="Qu L."/>
            <person name="Liu H."/>
            <person name="Sun Y."/>
            <person name="Le M."/>
            <person name="Wang Q."/>
            <person name="Wei S."/>
            <person name="Zheng Y."/>
            <person name="Lin W."/>
            <person name="Duan Y."/>
            <person name="Cao H."/>
            <person name="Xiong S."/>
            <person name="Wang X."/>
            <person name="Wei L."/>
            <person name="Li C."/>
            <person name="Ma Q."/>
            <person name="Ju M."/>
            <person name="Zhao R."/>
            <person name="Li G."/>
            <person name="Mu C."/>
            <person name="Tian Q."/>
            <person name="Mei H."/>
            <person name="Zhang T."/>
            <person name="Gao T."/>
            <person name="Zhang H."/>
        </authorList>
    </citation>
    <scope>NUCLEOTIDE SEQUENCE</scope>
    <source>
        <strain evidence="12">G01</strain>
    </source>
</reference>
<gene>
    <name evidence="12" type="ORF">Sangu_0122200</name>
</gene>
<dbReference type="InterPro" id="IPR013210">
    <property type="entry name" value="LRR_N_plant-typ"/>
</dbReference>
<evidence type="ECO:0000256" key="3">
    <source>
        <dbReference type="ARBA" id="ARBA00009592"/>
    </source>
</evidence>
<dbReference type="EMBL" id="JACGWK010000001">
    <property type="protein sequence ID" value="KAL0380579.1"/>
    <property type="molecule type" value="Genomic_DNA"/>
</dbReference>
<reference evidence="12" key="1">
    <citation type="submission" date="2020-06" db="EMBL/GenBank/DDBJ databases">
        <authorList>
            <person name="Li T."/>
            <person name="Hu X."/>
            <person name="Zhang T."/>
            <person name="Song X."/>
            <person name="Zhang H."/>
            <person name="Dai N."/>
            <person name="Sheng W."/>
            <person name="Hou X."/>
            <person name="Wei L."/>
        </authorList>
    </citation>
    <scope>NUCLEOTIDE SEQUENCE</scope>
    <source>
        <strain evidence="12">G01</strain>
        <tissue evidence="12">Leaf</tissue>
    </source>
</reference>
<dbReference type="GO" id="GO:0005524">
    <property type="term" value="F:ATP binding"/>
    <property type="evidence" value="ECO:0007669"/>
    <property type="project" value="InterPro"/>
</dbReference>
<feature type="domain" description="Protein kinase" evidence="11">
    <location>
        <begin position="308"/>
        <end position="587"/>
    </location>
</feature>
<keyword evidence="4" id="KW-0433">Leucine-rich repeat</keyword>
<evidence type="ECO:0000256" key="8">
    <source>
        <dbReference type="ARBA" id="ARBA00023136"/>
    </source>
</evidence>
<dbReference type="PROSITE" id="PS50011">
    <property type="entry name" value="PROTEIN_KINASE_DOM"/>
    <property type="match status" value="1"/>
</dbReference>
<keyword evidence="12" id="KW-0675">Receptor</keyword>
<organism evidence="12">
    <name type="scientific">Sesamum angustifolium</name>
    <dbReference type="NCBI Taxonomy" id="2727405"/>
    <lineage>
        <taxon>Eukaryota</taxon>
        <taxon>Viridiplantae</taxon>
        <taxon>Streptophyta</taxon>
        <taxon>Embryophyta</taxon>
        <taxon>Tracheophyta</taxon>
        <taxon>Spermatophyta</taxon>
        <taxon>Magnoliopsida</taxon>
        <taxon>eudicotyledons</taxon>
        <taxon>Gunneridae</taxon>
        <taxon>Pentapetalae</taxon>
        <taxon>asterids</taxon>
        <taxon>lamiids</taxon>
        <taxon>Lamiales</taxon>
        <taxon>Pedaliaceae</taxon>
        <taxon>Sesamum</taxon>
    </lineage>
</organism>
<evidence type="ECO:0000256" key="4">
    <source>
        <dbReference type="ARBA" id="ARBA00022614"/>
    </source>
</evidence>
<evidence type="ECO:0000313" key="12">
    <source>
        <dbReference type="EMBL" id="KAL0380579.1"/>
    </source>
</evidence>
<keyword evidence="7 10" id="KW-1133">Transmembrane helix</keyword>
<dbReference type="InterPro" id="IPR008271">
    <property type="entry name" value="Ser/Thr_kinase_AS"/>
</dbReference>
<keyword evidence="8 10" id="KW-0472">Membrane</keyword>
<dbReference type="InterPro" id="IPR011009">
    <property type="entry name" value="Kinase-like_dom_sf"/>
</dbReference>
<evidence type="ECO:0000256" key="7">
    <source>
        <dbReference type="ARBA" id="ARBA00022989"/>
    </source>
</evidence>
<accession>A0AAW2RKN2</accession>
<dbReference type="PROSITE" id="PS00108">
    <property type="entry name" value="PROTEIN_KINASE_ST"/>
    <property type="match status" value="1"/>
</dbReference>
<dbReference type="Gene3D" id="3.80.10.10">
    <property type="entry name" value="Ribonuclease Inhibitor"/>
    <property type="match status" value="2"/>
</dbReference>
<comment type="similarity">
    <text evidence="2">Belongs to the protein kinase superfamily. Ser/Thr protein kinase family.</text>
</comment>
<proteinExistence type="inferred from homology"/>
<keyword evidence="6" id="KW-0677">Repeat</keyword>
<dbReference type="FunFam" id="3.80.10.10:FF:000111">
    <property type="entry name" value="LRR receptor-like serine/threonine-protein kinase ERECTA"/>
    <property type="match status" value="1"/>
</dbReference>
<sequence length="629" mass="68766">MAIIHVLGSSLFFYVFLLIFPIITSSVSESEALLKLKGSFTNATALDSWRPGTEPCAKVKPWVGVICDKTVVSALRLGHLGLSGTIDIDALASLSGLRSIGFMSNAFSGPIPEFHRMGALKALFLSKNQFSGEIPSDYFTKLLGLKKVWLAGNRFSGPIPSSLGKLSHLMELHLEDNQFSGPIPSLVQQSLISLDLSNNNLEGQIPSGMAKFPSNSFKGNPGLCGGSLGKPCNTSAQSLSITAETNGPRRTIFIWVLVASAVVFLLMTAGIFVLKQRQDRFDLVIEDSPSIHASSIRKKDFDTGRDGLSSSHRIESSRKGSSRFARGVGDIVMLNYEKVVVKRIKEIPKMGKDHFDAEMRKLASLNHENVLPPLAYHYRKDEKLFVYEYQPKGSLQFLLHGDRGVAHAQLTWPVRLKIIQGIARGLGFLHSELSVLDLPHGDLKSSNVLLTPGFEPLLTDYGFCALVSSSHAAQALAAYKSPEAVLDHFISPKCDVFCLGVIILEILTGKFPSHNLSNGEGGTDLVQWVRSAASEGREADLFDPDIMSTKAIIHQMEQLLQIGIACTQSNPDHRLDLAEAISRIESLKPVDTSYQQTEMNHVLPPSAEAYGVDHHNKREIGPCKSRNSN</sequence>
<dbReference type="InterPro" id="IPR046959">
    <property type="entry name" value="PRK1-6/SRF4-like"/>
</dbReference>
<comment type="caution">
    <text evidence="12">The sequence shown here is derived from an EMBL/GenBank/DDBJ whole genome shotgun (WGS) entry which is preliminary data.</text>
</comment>
<dbReference type="SUPFAM" id="SSF56112">
    <property type="entry name" value="Protein kinase-like (PK-like)"/>
    <property type="match status" value="1"/>
</dbReference>
<dbReference type="InterPro" id="IPR032675">
    <property type="entry name" value="LRR_dom_sf"/>
</dbReference>
<comment type="similarity">
    <text evidence="3">Belongs to the RLP family.</text>
</comment>
<evidence type="ECO:0000256" key="10">
    <source>
        <dbReference type="SAM" id="Phobius"/>
    </source>
</evidence>
<dbReference type="Gene3D" id="1.10.510.10">
    <property type="entry name" value="Transferase(Phosphotransferase) domain 1"/>
    <property type="match status" value="1"/>
</dbReference>
<evidence type="ECO:0000256" key="9">
    <source>
        <dbReference type="ARBA" id="ARBA00023180"/>
    </source>
</evidence>
<dbReference type="Pfam" id="PF00560">
    <property type="entry name" value="LRR_1"/>
    <property type="match status" value="3"/>
</dbReference>
<dbReference type="InterPro" id="IPR001611">
    <property type="entry name" value="Leu-rich_rpt"/>
</dbReference>
<feature type="transmembrane region" description="Helical" evidence="10">
    <location>
        <begin position="252"/>
        <end position="274"/>
    </location>
</feature>
<evidence type="ECO:0000256" key="2">
    <source>
        <dbReference type="ARBA" id="ARBA00008684"/>
    </source>
</evidence>
<dbReference type="Gene3D" id="3.30.200.20">
    <property type="entry name" value="Phosphorylase Kinase, domain 1"/>
    <property type="match status" value="1"/>
</dbReference>
<keyword evidence="12" id="KW-0418">Kinase</keyword>